<feature type="transmembrane region" description="Helical" evidence="6">
    <location>
        <begin position="85"/>
        <end position="105"/>
    </location>
</feature>
<comment type="caution">
    <text evidence="7">The sequence shown here is derived from an EMBL/GenBank/DDBJ whole genome shotgun (WGS) entry which is preliminary data.</text>
</comment>
<evidence type="ECO:0000313" key="8">
    <source>
        <dbReference type="Proteomes" id="UP000297229"/>
    </source>
</evidence>
<proteinExistence type="inferred from homology"/>
<evidence type="ECO:0000256" key="3">
    <source>
        <dbReference type="ARBA" id="ARBA00022692"/>
    </source>
</evidence>
<dbReference type="EMBL" id="PQXM01000420">
    <property type="protein sequence ID" value="TGO72750.1"/>
    <property type="molecule type" value="Genomic_DNA"/>
</dbReference>
<keyword evidence="3 6" id="KW-0812">Transmembrane</keyword>
<dbReference type="InterPro" id="IPR038213">
    <property type="entry name" value="IFI6/IFI27-like_sf"/>
</dbReference>
<reference evidence="7 8" key="1">
    <citation type="submission" date="2017-12" db="EMBL/GenBank/DDBJ databases">
        <title>Comparative genomics of Botrytis spp.</title>
        <authorList>
            <person name="Valero-Jimenez C.A."/>
            <person name="Tapia P."/>
            <person name="Veloso J."/>
            <person name="Silva-Moreno E."/>
            <person name="Staats M."/>
            <person name="Valdes J.H."/>
            <person name="Van Kan J.A.L."/>
        </authorList>
    </citation>
    <scope>NUCLEOTIDE SEQUENCE [LARGE SCALE GENOMIC DNA]</scope>
    <source>
        <strain evidence="7 8">Be9601</strain>
    </source>
</reference>
<comment type="similarity">
    <text evidence="2">Belongs to the IFI6/IFI27 family.</text>
</comment>
<dbReference type="Gene3D" id="6.10.110.10">
    <property type="match status" value="1"/>
</dbReference>
<evidence type="ECO:0000313" key="7">
    <source>
        <dbReference type="EMBL" id="TGO72750.1"/>
    </source>
</evidence>
<dbReference type="Pfam" id="PF06140">
    <property type="entry name" value="Ifi-6-16"/>
    <property type="match status" value="1"/>
</dbReference>
<name>A0A4Z1JMK3_9HELO</name>
<feature type="transmembrane region" description="Helical" evidence="6">
    <location>
        <begin position="157"/>
        <end position="178"/>
    </location>
</feature>
<gene>
    <name evidence="7" type="ORF">BELL_0422g00090</name>
</gene>
<evidence type="ECO:0000256" key="4">
    <source>
        <dbReference type="ARBA" id="ARBA00022989"/>
    </source>
</evidence>
<dbReference type="PANTHER" id="PTHR16932">
    <property type="entry name" value="INTERFERON ALPHA-INDUCIBLE PROTEIN 27"/>
    <property type="match status" value="1"/>
</dbReference>
<dbReference type="InterPro" id="IPR009311">
    <property type="entry name" value="IFI6/IFI27-like"/>
</dbReference>
<feature type="transmembrane region" description="Helical" evidence="6">
    <location>
        <begin position="49"/>
        <end position="73"/>
    </location>
</feature>
<dbReference type="AlphaFoldDB" id="A0A4Z1JMK3"/>
<sequence>MPRSLKLIALLLVTVTTIFLYQAIKKYNQPPPTLSENIMSYIQAHPFKSAFHVINIVTFFTPAAAGGPFLYLLGFTRLGPRAVSIASISHSIFGNVAARSLFAYFQSAAMNGYGLGALNTVVRSVSGIGSFVGFFWRGKAVRMNDTWDYLQDFVGDLLLCVVLALLLYVLVRIGVMGYRLLHGVIRPVDIQSEQVLGEAGE</sequence>
<feature type="transmembrane region" description="Helical" evidence="6">
    <location>
        <begin position="117"/>
        <end position="136"/>
    </location>
</feature>
<keyword evidence="5 6" id="KW-0472">Membrane</keyword>
<evidence type="ECO:0000256" key="2">
    <source>
        <dbReference type="ARBA" id="ARBA00007262"/>
    </source>
</evidence>
<dbReference type="Proteomes" id="UP000297229">
    <property type="component" value="Unassembled WGS sequence"/>
</dbReference>
<dbReference type="GO" id="GO:0016020">
    <property type="term" value="C:membrane"/>
    <property type="evidence" value="ECO:0007669"/>
    <property type="project" value="UniProtKB-SubCell"/>
</dbReference>
<organism evidence="7 8">
    <name type="scientific">Botrytis elliptica</name>
    <dbReference type="NCBI Taxonomy" id="278938"/>
    <lineage>
        <taxon>Eukaryota</taxon>
        <taxon>Fungi</taxon>
        <taxon>Dikarya</taxon>
        <taxon>Ascomycota</taxon>
        <taxon>Pezizomycotina</taxon>
        <taxon>Leotiomycetes</taxon>
        <taxon>Helotiales</taxon>
        <taxon>Sclerotiniaceae</taxon>
        <taxon>Botrytis</taxon>
    </lineage>
</organism>
<protein>
    <submittedName>
        <fullName evidence="7">Uncharacterized protein</fullName>
    </submittedName>
</protein>
<evidence type="ECO:0000256" key="6">
    <source>
        <dbReference type="SAM" id="Phobius"/>
    </source>
</evidence>
<keyword evidence="4 6" id="KW-1133">Transmembrane helix</keyword>
<evidence type="ECO:0000256" key="5">
    <source>
        <dbReference type="ARBA" id="ARBA00023136"/>
    </source>
</evidence>
<evidence type="ECO:0000256" key="1">
    <source>
        <dbReference type="ARBA" id="ARBA00004141"/>
    </source>
</evidence>
<accession>A0A4Z1JMK3</accession>
<keyword evidence="8" id="KW-1185">Reference proteome</keyword>
<dbReference type="PANTHER" id="PTHR16932:SF18">
    <property type="entry name" value="INTERFERON, ALPHA-INDUCIBLE PROTEIN 27-LIKE 2"/>
    <property type="match status" value="1"/>
</dbReference>
<comment type="subcellular location">
    <subcellularLocation>
        <location evidence="1">Membrane</location>
        <topology evidence="1">Multi-pass membrane protein</topology>
    </subcellularLocation>
</comment>